<dbReference type="CDD" id="cd14014">
    <property type="entry name" value="STKc_PknB_like"/>
    <property type="match status" value="1"/>
</dbReference>
<evidence type="ECO:0000259" key="10">
    <source>
        <dbReference type="PROSITE" id="PS50011"/>
    </source>
</evidence>
<feature type="transmembrane region" description="Helical" evidence="9">
    <location>
        <begin position="422"/>
        <end position="443"/>
    </location>
</feature>
<organism evidence="11 12">
    <name type="scientific">Anabaena azotica FACHB-119</name>
    <dbReference type="NCBI Taxonomy" id="947527"/>
    <lineage>
        <taxon>Bacteria</taxon>
        <taxon>Bacillati</taxon>
        <taxon>Cyanobacteriota</taxon>
        <taxon>Cyanophyceae</taxon>
        <taxon>Nostocales</taxon>
        <taxon>Nostocaceae</taxon>
        <taxon>Anabaena</taxon>
        <taxon>Anabaena azotica</taxon>
    </lineage>
</organism>
<dbReference type="SUPFAM" id="SSF56112">
    <property type="entry name" value="Protein kinase-like (PK-like)"/>
    <property type="match status" value="1"/>
</dbReference>
<evidence type="ECO:0000313" key="11">
    <source>
        <dbReference type="EMBL" id="MBD2499077.1"/>
    </source>
</evidence>
<dbReference type="InterPro" id="IPR000719">
    <property type="entry name" value="Prot_kinase_dom"/>
</dbReference>
<evidence type="ECO:0000313" key="12">
    <source>
        <dbReference type="Proteomes" id="UP000661112"/>
    </source>
</evidence>
<dbReference type="GO" id="GO:0004674">
    <property type="term" value="F:protein serine/threonine kinase activity"/>
    <property type="evidence" value="ECO:0007669"/>
    <property type="project" value="UniProtKB-KW"/>
</dbReference>
<proteinExistence type="predicted"/>
<comment type="caution">
    <text evidence="11">The sequence shown here is derived from an EMBL/GenBank/DDBJ whole genome shotgun (WGS) entry which is preliminary data.</text>
</comment>
<evidence type="ECO:0000256" key="6">
    <source>
        <dbReference type="ARBA" id="ARBA00022840"/>
    </source>
</evidence>
<accession>A0ABR8CWG9</accession>
<name>A0ABR8CWG9_9NOST</name>
<keyword evidence="9" id="KW-0472">Membrane</keyword>
<dbReference type="PANTHER" id="PTHR24363:SF0">
    <property type="entry name" value="SERINE_THREONINE KINASE LIKE DOMAIN CONTAINING 1"/>
    <property type="match status" value="1"/>
</dbReference>
<evidence type="ECO:0000256" key="8">
    <source>
        <dbReference type="ARBA" id="ARBA00048679"/>
    </source>
</evidence>
<evidence type="ECO:0000256" key="9">
    <source>
        <dbReference type="SAM" id="Phobius"/>
    </source>
</evidence>
<sequence length="450" mass="49921">MEVYCTRPRCARPKNHCPDLDDTTTLKTTPQKYCTNCGMPLLLDGRYVPIEALKRGGFGATFLARDRRIPGMPVCVVKQLQPAGNLTPDLLKTAERKFETEAEVQADIGRKHEQIPELFAYFPILVSSQQSGQTDQFFYLVQEYIEGQNLEDELVQKGKFSEQEALEVMQEILKILKFIHEQGIIHRDIKPSNIMRRRDGKLFLLDFGAVKQIAATSASTSSSTGIYTVGYAAPEQISGNRVFPATDIYALAATILNLLSGEDPSQLFDPYMNKWNWWKKVNINPDLRYILDKMLLPAVNDRFQSANQVLDALGQYLTSPTVFPTSFSSPGASNYKTQAAFAIGELLAGAAFSGFEGALIAIALLRLIQSPIVAFILASLILSSLIFAQTKRWISKSNLLIIAAVSVAVILLIPGIVRTQDIFISVIAALIAIAATALFRLIYQFLSRIM</sequence>
<dbReference type="Gene3D" id="1.10.510.10">
    <property type="entry name" value="Transferase(Phosphotransferase) domain 1"/>
    <property type="match status" value="1"/>
</dbReference>
<dbReference type="Gene3D" id="3.30.200.20">
    <property type="entry name" value="Phosphorylase Kinase, domain 1"/>
    <property type="match status" value="1"/>
</dbReference>
<evidence type="ECO:0000256" key="2">
    <source>
        <dbReference type="ARBA" id="ARBA00022527"/>
    </source>
</evidence>
<feature type="transmembrane region" description="Helical" evidence="9">
    <location>
        <begin position="399"/>
        <end position="416"/>
    </location>
</feature>
<dbReference type="InterPro" id="IPR011009">
    <property type="entry name" value="Kinase-like_dom_sf"/>
</dbReference>
<dbReference type="Proteomes" id="UP000661112">
    <property type="component" value="Unassembled WGS sequence"/>
</dbReference>
<keyword evidence="4" id="KW-0547">Nucleotide-binding</keyword>
<dbReference type="SMART" id="SM00220">
    <property type="entry name" value="S_TKc"/>
    <property type="match status" value="1"/>
</dbReference>
<feature type="transmembrane region" description="Helical" evidence="9">
    <location>
        <begin position="339"/>
        <end position="362"/>
    </location>
</feature>
<gene>
    <name evidence="11" type="ORF">H6G83_00370</name>
</gene>
<evidence type="ECO:0000256" key="7">
    <source>
        <dbReference type="ARBA" id="ARBA00047899"/>
    </source>
</evidence>
<keyword evidence="9" id="KW-1133">Transmembrane helix</keyword>
<dbReference type="EC" id="2.7.11.1" evidence="1"/>
<dbReference type="NCBIfam" id="NF045510">
    <property type="entry name" value="4Cys_prefix_kin"/>
    <property type="match status" value="1"/>
</dbReference>
<protein>
    <recommendedName>
        <fullName evidence="1">non-specific serine/threonine protein kinase</fullName>
        <ecNumber evidence="1">2.7.11.1</ecNumber>
    </recommendedName>
</protein>
<keyword evidence="6" id="KW-0067">ATP-binding</keyword>
<keyword evidence="5 11" id="KW-0418">Kinase</keyword>
<dbReference type="EMBL" id="JACJSG010000001">
    <property type="protein sequence ID" value="MBD2499077.1"/>
    <property type="molecule type" value="Genomic_DNA"/>
</dbReference>
<comment type="catalytic activity">
    <reaction evidence="8">
        <text>L-seryl-[protein] + ATP = O-phospho-L-seryl-[protein] + ADP + H(+)</text>
        <dbReference type="Rhea" id="RHEA:17989"/>
        <dbReference type="Rhea" id="RHEA-COMP:9863"/>
        <dbReference type="Rhea" id="RHEA-COMP:11604"/>
        <dbReference type="ChEBI" id="CHEBI:15378"/>
        <dbReference type="ChEBI" id="CHEBI:29999"/>
        <dbReference type="ChEBI" id="CHEBI:30616"/>
        <dbReference type="ChEBI" id="CHEBI:83421"/>
        <dbReference type="ChEBI" id="CHEBI:456216"/>
        <dbReference type="EC" id="2.7.11.1"/>
    </reaction>
</comment>
<feature type="domain" description="Protein kinase" evidence="10">
    <location>
        <begin position="47"/>
        <end position="317"/>
    </location>
</feature>
<evidence type="ECO:0000256" key="4">
    <source>
        <dbReference type="ARBA" id="ARBA00022741"/>
    </source>
</evidence>
<evidence type="ECO:0000256" key="1">
    <source>
        <dbReference type="ARBA" id="ARBA00012513"/>
    </source>
</evidence>
<feature type="transmembrane region" description="Helical" evidence="9">
    <location>
        <begin position="368"/>
        <end position="387"/>
    </location>
</feature>
<dbReference type="PROSITE" id="PS50011">
    <property type="entry name" value="PROTEIN_KINASE_DOM"/>
    <property type="match status" value="1"/>
</dbReference>
<keyword evidence="3" id="KW-0808">Transferase</keyword>
<keyword evidence="12" id="KW-1185">Reference proteome</keyword>
<evidence type="ECO:0000256" key="5">
    <source>
        <dbReference type="ARBA" id="ARBA00022777"/>
    </source>
</evidence>
<reference evidence="11 12" key="1">
    <citation type="journal article" date="2020" name="ISME J.">
        <title>Comparative genomics reveals insights into cyanobacterial evolution and habitat adaptation.</title>
        <authorList>
            <person name="Chen M.Y."/>
            <person name="Teng W.K."/>
            <person name="Zhao L."/>
            <person name="Hu C.X."/>
            <person name="Zhou Y.K."/>
            <person name="Han B.P."/>
            <person name="Song L.R."/>
            <person name="Shu W.S."/>
        </authorList>
    </citation>
    <scope>NUCLEOTIDE SEQUENCE [LARGE SCALE GENOMIC DNA]</scope>
    <source>
        <strain evidence="11 12">FACHB-119</strain>
    </source>
</reference>
<keyword evidence="9" id="KW-0812">Transmembrane</keyword>
<dbReference type="PANTHER" id="PTHR24363">
    <property type="entry name" value="SERINE/THREONINE PROTEIN KINASE"/>
    <property type="match status" value="1"/>
</dbReference>
<comment type="catalytic activity">
    <reaction evidence="7">
        <text>L-threonyl-[protein] + ATP = O-phospho-L-threonyl-[protein] + ADP + H(+)</text>
        <dbReference type="Rhea" id="RHEA:46608"/>
        <dbReference type="Rhea" id="RHEA-COMP:11060"/>
        <dbReference type="Rhea" id="RHEA-COMP:11605"/>
        <dbReference type="ChEBI" id="CHEBI:15378"/>
        <dbReference type="ChEBI" id="CHEBI:30013"/>
        <dbReference type="ChEBI" id="CHEBI:30616"/>
        <dbReference type="ChEBI" id="CHEBI:61977"/>
        <dbReference type="ChEBI" id="CHEBI:456216"/>
        <dbReference type="EC" id="2.7.11.1"/>
    </reaction>
</comment>
<evidence type="ECO:0000256" key="3">
    <source>
        <dbReference type="ARBA" id="ARBA00022679"/>
    </source>
</evidence>
<dbReference type="Pfam" id="PF00069">
    <property type="entry name" value="Pkinase"/>
    <property type="match status" value="1"/>
</dbReference>
<dbReference type="RefSeq" id="WP_190465861.1">
    <property type="nucleotide sequence ID" value="NZ_JACJSG010000001.1"/>
</dbReference>
<keyword evidence="2 11" id="KW-0723">Serine/threonine-protein kinase</keyword>